<evidence type="ECO:0000256" key="3">
    <source>
        <dbReference type="ARBA" id="ARBA00022640"/>
    </source>
</evidence>
<name>A0A103XKL1_CYNCS</name>
<dbReference type="Gene3D" id="3.30.70.330">
    <property type="match status" value="1"/>
</dbReference>
<keyword evidence="3" id="KW-0934">Plastid</keyword>
<dbReference type="SMART" id="SM00360">
    <property type="entry name" value="RRM"/>
    <property type="match status" value="1"/>
</dbReference>
<dbReference type="GO" id="GO:0006397">
    <property type="term" value="P:mRNA processing"/>
    <property type="evidence" value="ECO:0007669"/>
    <property type="project" value="UniProtKB-KW"/>
</dbReference>
<dbReference type="PANTHER" id="PTHR48025:SF21">
    <property type="entry name" value="NUCLEOTIDE-BINDING ALPHA-BETA PLAIT DOMAIN-CONTAINING PROTEIN-RELATED"/>
    <property type="match status" value="1"/>
</dbReference>
<evidence type="ECO:0000256" key="6">
    <source>
        <dbReference type="ARBA" id="ARBA00022884"/>
    </source>
</evidence>
<dbReference type="Gramene" id="KVH92324">
    <property type="protein sequence ID" value="KVH92324"/>
    <property type="gene ID" value="Ccrd_005638"/>
</dbReference>
<keyword evidence="11" id="KW-1185">Reference proteome</keyword>
<evidence type="ECO:0000256" key="5">
    <source>
        <dbReference type="ARBA" id="ARBA00022737"/>
    </source>
</evidence>
<gene>
    <name evidence="10" type="ORF">Ccrd_005638</name>
</gene>
<feature type="domain" description="RRM" evidence="9">
    <location>
        <begin position="38"/>
        <end position="116"/>
    </location>
</feature>
<dbReference type="InterPro" id="IPR048289">
    <property type="entry name" value="RRM2_NsCP33-like"/>
</dbReference>
<dbReference type="GO" id="GO:1990904">
    <property type="term" value="C:ribonucleoprotein complex"/>
    <property type="evidence" value="ECO:0007669"/>
    <property type="project" value="UniProtKB-KW"/>
</dbReference>
<evidence type="ECO:0000256" key="2">
    <source>
        <dbReference type="ARBA" id="ARBA00022528"/>
    </source>
</evidence>
<keyword evidence="7" id="KW-0687">Ribonucleoprotein</keyword>
<evidence type="ECO:0000313" key="11">
    <source>
        <dbReference type="Proteomes" id="UP000243975"/>
    </source>
</evidence>
<dbReference type="GO" id="GO:1901259">
    <property type="term" value="P:chloroplast rRNA processing"/>
    <property type="evidence" value="ECO:0007669"/>
    <property type="project" value="TreeGrafter"/>
</dbReference>
<accession>A0A103XKL1</accession>
<dbReference type="Proteomes" id="UP000243975">
    <property type="component" value="Unassembled WGS sequence"/>
</dbReference>
<proteinExistence type="predicted"/>
<organism evidence="10 11">
    <name type="scientific">Cynara cardunculus var. scolymus</name>
    <name type="common">Globe artichoke</name>
    <name type="synonym">Cynara scolymus</name>
    <dbReference type="NCBI Taxonomy" id="59895"/>
    <lineage>
        <taxon>Eukaryota</taxon>
        <taxon>Viridiplantae</taxon>
        <taxon>Streptophyta</taxon>
        <taxon>Embryophyta</taxon>
        <taxon>Tracheophyta</taxon>
        <taxon>Spermatophyta</taxon>
        <taxon>Magnoliopsida</taxon>
        <taxon>eudicotyledons</taxon>
        <taxon>Gunneridae</taxon>
        <taxon>Pentapetalae</taxon>
        <taxon>asterids</taxon>
        <taxon>campanulids</taxon>
        <taxon>Asterales</taxon>
        <taxon>Asteraceae</taxon>
        <taxon>Carduoideae</taxon>
        <taxon>Cardueae</taxon>
        <taxon>Carduinae</taxon>
        <taxon>Cynara</taxon>
    </lineage>
</organism>
<comment type="caution">
    <text evidence="10">The sequence shown here is derived from an EMBL/GenBank/DDBJ whole genome shotgun (WGS) entry which is preliminary data.</text>
</comment>
<dbReference type="InterPro" id="IPR050502">
    <property type="entry name" value="Euk_RNA-bind_prot"/>
</dbReference>
<dbReference type="InterPro" id="IPR035979">
    <property type="entry name" value="RBD_domain_sf"/>
</dbReference>
<dbReference type="Pfam" id="PF00076">
    <property type="entry name" value="RRM_1"/>
    <property type="match status" value="1"/>
</dbReference>
<dbReference type="SUPFAM" id="SSF54928">
    <property type="entry name" value="RNA-binding domain, RBD"/>
    <property type="match status" value="1"/>
</dbReference>
<evidence type="ECO:0000256" key="4">
    <source>
        <dbReference type="ARBA" id="ARBA00022664"/>
    </source>
</evidence>
<dbReference type="CDD" id="cd21608">
    <property type="entry name" value="RRM2_NsCP33_like"/>
    <property type="match status" value="1"/>
</dbReference>
<keyword evidence="2" id="KW-0150">Chloroplast</keyword>
<keyword evidence="6 8" id="KW-0694">RNA-binding</keyword>
<evidence type="ECO:0000256" key="1">
    <source>
        <dbReference type="ARBA" id="ARBA00004229"/>
    </source>
</evidence>
<dbReference type="InterPro" id="IPR000504">
    <property type="entry name" value="RRM_dom"/>
</dbReference>
<keyword evidence="5" id="KW-0677">Repeat</keyword>
<dbReference type="OMA" id="WFVAKKF"/>
<dbReference type="PANTHER" id="PTHR48025">
    <property type="entry name" value="OS02G0815200 PROTEIN"/>
    <property type="match status" value="1"/>
</dbReference>
<evidence type="ECO:0000256" key="8">
    <source>
        <dbReference type="PROSITE-ProRule" id="PRU00176"/>
    </source>
</evidence>
<reference evidence="10 11" key="1">
    <citation type="journal article" date="2016" name="Sci. Rep.">
        <title>The genome sequence of the outbreeding globe artichoke constructed de novo incorporating a phase-aware low-pass sequencing strategy of F1 progeny.</title>
        <authorList>
            <person name="Scaglione D."/>
            <person name="Reyes-Chin-Wo S."/>
            <person name="Acquadro A."/>
            <person name="Froenicke L."/>
            <person name="Portis E."/>
            <person name="Beitel C."/>
            <person name="Tirone M."/>
            <person name="Mauro R."/>
            <person name="Lo Monaco A."/>
            <person name="Mauromicale G."/>
            <person name="Faccioli P."/>
            <person name="Cattivelli L."/>
            <person name="Rieseberg L."/>
            <person name="Michelmore R."/>
            <person name="Lanteri S."/>
        </authorList>
    </citation>
    <scope>NUCLEOTIDE SEQUENCE [LARGE SCALE GENOMIC DNA]</scope>
    <source>
        <strain evidence="10">2C</strain>
    </source>
</reference>
<dbReference type="GO" id="GO:0009535">
    <property type="term" value="C:chloroplast thylakoid membrane"/>
    <property type="evidence" value="ECO:0007669"/>
    <property type="project" value="TreeGrafter"/>
</dbReference>
<comment type="subcellular location">
    <subcellularLocation>
        <location evidence="1">Plastid</location>
        <location evidence="1">Chloroplast</location>
    </subcellularLocation>
</comment>
<dbReference type="STRING" id="59895.A0A103XKL1"/>
<sequence length="122" mass="13734">MNEGRVKIQIKIDLTVPTMLAWFVAKKFCQNLEYIRHPEVYVGNLAWSVDNLALETLFQDQGNVLEARVIYDRDSGRSKGLGFVTYSSANEVNSAIESLEGLNVDGRNIRVTVAEAKQIPQF</sequence>
<keyword evidence="4" id="KW-0507">mRNA processing</keyword>
<evidence type="ECO:0000256" key="7">
    <source>
        <dbReference type="ARBA" id="ARBA00023274"/>
    </source>
</evidence>
<evidence type="ECO:0000313" key="10">
    <source>
        <dbReference type="EMBL" id="KVH92324.1"/>
    </source>
</evidence>
<dbReference type="EMBL" id="LEKV01004823">
    <property type="protein sequence ID" value="KVH92324.1"/>
    <property type="molecule type" value="Genomic_DNA"/>
</dbReference>
<dbReference type="AlphaFoldDB" id="A0A103XKL1"/>
<dbReference type="InterPro" id="IPR012677">
    <property type="entry name" value="Nucleotide-bd_a/b_plait_sf"/>
</dbReference>
<dbReference type="PROSITE" id="PS50102">
    <property type="entry name" value="RRM"/>
    <property type="match status" value="1"/>
</dbReference>
<evidence type="ECO:0000259" key="9">
    <source>
        <dbReference type="PROSITE" id="PS50102"/>
    </source>
</evidence>
<dbReference type="GO" id="GO:0003729">
    <property type="term" value="F:mRNA binding"/>
    <property type="evidence" value="ECO:0007669"/>
    <property type="project" value="TreeGrafter"/>
</dbReference>
<protein>
    <submittedName>
        <fullName evidence="10">Nucleotide-binding, alpha-beta plait</fullName>
    </submittedName>
</protein>